<dbReference type="EMBL" id="RCHU02000015">
    <property type="protein sequence ID" value="KAL3570897.1"/>
    <property type="molecule type" value="Genomic_DNA"/>
</dbReference>
<keyword evidence="2" id="KW-1185">Reference proteome</keyword>
<dbReference type="Proteomes" id="UP000309997">
    <property type="component" value="Unassembled WGS sequence"/>
</dbReference>
<sequence length="183" mass="20791">MRQRNQKRNNRQAEELSLPFPEPQQKSMNQKQIKLQTSQTSRETSQLEAARNIHSNRRHKNRIGEDRSLDLGLAKLTIYKHVRPLLRRINSAPVISSQKPLVQEVVLPAELRCPSCQKRVTDAISSIEGKYVESIVVHVVEKKVTLTPKSTAEGSSTRVPVVFNNLACKTLRNPLTFLPHKDA</sequence>
<comment type="caution">
    <text evidence="1">The sequence shown here is derived from an EMBL/GenBank/DDBJ whole genome shotgun (WGS) entry which is preliminary data.</text>
</comment>
<accession>A0ACC4AXB8</accession>
<gene>
    <name evidence="1" type="ORF">D5086_028146</name>
</gene>
<evidence type="ECO:0000313" key="2">
    <source>
        <dbReference type="Proteomes" id="UP000309997"/>
    </source>
</evidence>
<evidence type="ECO:0000313" key="1">
    <source>
        <dbReference type="EMBL" id="KAL3570897.1"/>
    </source>
</evidence>
<reference evidence="1 2" key="1">
    <citation type="journal article" date="2024" name="Plant Biotechnol. J.">
        <title>Genome and CRISPR/Cas9 system of a widespread forest tree (Populus alba) in the world.</title>
        <authorList>
            <person name="Liu Y.J."/>
            <person name="Jiang P.F."/>
            <person name="Han X.M."/>
            <person name="Li X.Y."/>
            <person name="Wang H.M."/>
            <person name="Wang Y.J."/>
            <person name="Wang X.X."/>
            <person name="Zeng Q.Y."/>
        </authorList>
    </citation>
    <scope>NUCLEOTIDE SEQUENCE [LARGE SCALE GENOMIC DNA]</scope>
    <source>
        <strain evidence="2">cv. PAL-ZL1</strain>
    </source>
</reference>
<protein>
    <submittedName>
        <fullName evidence="1">Uncharacterized protein</fullName>
    </submittedName>
</protein>
<name>A0ACC4AXB8_POPAL</name>
<proteinExistence type="predicted"/>
<organism evidence="1 2">
    <name type="scientific">Populus alba</name>
    <name type="common">White poplar</name>
    <dbReference type="NCBI Taxonomy" id="43335"/>
    <lineage>
        <taxon>Eukaryota</taxon>
        <taxon>Viridiplantae</taxon>
        <taxon>Streptophyta</taxon>
        <taxon>Embryophyta</taxon>
        <taxon>Tracheophyta</taxon>
        <taxon>Spermatophyta</taxon>
        <taxon>Magnoliopsida</taxon>
        <taxon>eudicotyledons</taxon>
        <taxon>Gunneridae</taxon>
        <taxon>Pentapetalae</taxon>
        <taxon>rosids</taxon>
        <taxon>fabids</taxon>
        <taxon>Malpighiales</taxon>
        <taxon>Salicaceae</taxon>
        <taxon>Saliceae</taxon>
        <taxon>Populus</taxon>
    </lineage>
</organism>